<evidence type="ECO:0000256" key="1">
    <source>
        <dbReference type="SAM" id="Phobius"/>
    </source>
</evidence>
<name>A0A437LQA1_9BURK</name>
<evidence type="ECO:0000313" key="3">
    <source>
        <dbReference type="EMBL" id="RVT87607.1"/>
    </source>
</evidence>
<dbReference type="GO" id="GO:0016787">
    <property type="term" value="F:hydrolase activity"/>
    <property type="evidence" value="ECO:0007669"/>
    <property type="project" value="UniProtKB-KW"/>
</dbReference>
<keyword evidence="3" id="KW-0378">Hydrolase</keyword>
<proteinExistence type="predicted"/>
<dbReference type="EMBL" id="SACM01000001">
    <property type="protein sequence ID" value="RVT87607.1"/>
    <property type="molecule type" value="Genomic_DNA"/>
</dbReference>
<accession>A0A437LQA1</accession>
<dbReference type="InterPro" id="IPR000639">
    <property type="entry name" value="Epox_hydrolase-like"/>
</dbReference>
<protein>
    <submittedName>
        <fullName evidence="3">Alpha/beta hydrolase</fullName>
    </submittedName>
</protein>
<evidence type="ECO:0000259" key="2">
    <source>
        <dbReference type="Pfam" id="PF00561"/>
    </source>
</evidence>
<dbReference type="PRINTS" id="PR00111">
    <property type="entry name" value="ABHYDROLASE"/>
</dbReference>
<dbReference type="Gene3D" id="3.40.50.1820">
    <property type="entry name" value="alpha/beta hydrolase"/>
    <property type="match status" value="1"/>
</dbReference>
<dbReference type="Proteomes" id="UP000288587">
    <property type="component" value="Unassembled WGS sequence"/>
</dbReference>
<dbReference type="OrthoDB" id="9799989at2"/>
<keyword evidence="1" id="KW-0812">Transmembrane</keyword>
<dbReference type="InterPro" id="IPR050266">
    <property type="entry name" value="AB_hydrolase_sf"/>
</dbReference>
<dbReference type="PANTHER" id="PTHR43798:SF33">
    <property type="entry name" value="HYDROLASE, PUTATIVE (AFU_ORTHOLOGUE AFUA_2G14860)-RELATED"/>
    <property type="match status" value="1"/>
</dbReference>
<sequence>MSGERRAGASWGNWALRALGVLILAMAVSVAAFKAPDRPLESLVARWAPPPSQFIELPVPGGPQLTHLRDEGPRTDPLPILLLHGTSDSLHTWDGWVRELSKTRRVLRVDLPGFGLTGPAAHGDYGIRRYVEFVHALLEQQQLGRVVIAGNSLGGEVAWMTAAAHPERVAGLVLLDPAGLPFEPEALPLGFQMSATSVGSWMGRYLLPRPMVRNSVEAVFGRPERVPQAEVDRFFEMAVRAGNREALHLRLQALMAERAQGLQVPEWPKVLAPTLLVWGEKDRLIPPRTAESYLKARAPQAPPAELRVLPGLGHVPQLEDPAASLAAVRPFLDGLK</sequence>
<reference evidence="3 4" key="1">
    <citation type="submission" date="2019-01" db="EMBL/GenBank/DDBJ databases">
        <authorList>
            <person name="Chen W.-M."/>
        </authorList>
    </citation>
    <scope>NUCLEOTIDE SEQUENCE [LARGE SCALE GENOMIC DNA]</scope>
    <source>
        <strain evidence="3 4">CCP-18</strain>
    </source>
</reference>
<dbReference type="PRINTS" id="PR00412">
    <property type="entry name" value="EPOXHYDRLASE"/>
</dbReference>
<dbReference type="SUPFAM" id="SSF53474">
    <property type="entry name" value="alpha/beta-Hydrolases"/>
    <property type="match status" value="1"/>
</dbReference>
<organism evidence="3 4">
    <name type="scientific">Inhella crocodyli</name>
    <dbReference type="NCBI Taxonomy" id="2499851"/>
    <lineage>
        <taxon>Bacteria</taxon>
        <taxon>Pseudomonadati</taxon>
        <taxon>Pseudomonadota</taxon>
        <taxon>Betaproteobacteria</taxon>
        <taxon>Burkholderiales</taxon>
        <taxon>Sphaerotilaceae</taxon>
        <taxon>Inhella</taxon>
    </lineage>
</organism>
<dbReference type="PANTHER" id="PTHR43798">
    <property type="entry name" value="MONOACYLGLYCEROL LIPASE"/>
    <property type="match status" value="1"/>
</dbReference>
<dbReference type="AlphaFoldDB" id="A0A437LQA1"/>
<dbReference type="InterPro" id="IPR029058">
    <property type="entry name" value="AB_hydrolase_fold"/>
</dbReference>
<keyword evidence="4" id="KW-1185">Reference proteome</keyword>
<keyword evidence="1" id="KW-0472">Membrane</keyword>
<comment type="caution">
    <text evidence="3">The sequence shown here is derived from an EMBL/GenBank/DDBJ whole genome shotgun (WGS) entry which is preliminary data.</text>
</comment>
<keyword evidence="1" id="KW-1133">Transmembrane helix</keyword>
<evidence type="ECO:0000313" key="4">
    <source>
        <dbReference type="Proteomes" id="UP000288587"/>
    </source>
</evidence>
<dbReference type="InterPro" id="IPR000073">
    <property type="entry name" value="AB_hydrolase_1"/>
</dbReference>
<dbReference type="GO" id="GO:0016020">
    <property type="term" value="C:membrane"/>
    <property type="evidence" value="ECO:0007669"/>
    <property type="project" value="TreeGrafter"/>
</dbReference>
<feature type="domain" description="AB hydrolase-1" evidence="2">
    <location>
        <begin position="79"/>
        <end position="321"/>
    </location>
</feature>
<dbReference type="RefSeq" id="WP_127679943.1">
    <property type="nucleotide sequence ID" value="NZ_SACM01000001.1"/>
</dbReference>
<dbReference type="Pfam" id="PF00561">
    <property type="entry name" value="Abhydrolase_1"/>
    <property type="match status" value="1"/>
</dbReference>
<gene>
    <name evidence="3" type="ORF">EOD73_00840</name>
</gene>
<feature type="transmembrane region" description="Helical" evidence="1">
    <location>
        <begin position="14"/>
        <end position="33"/>
    </location>
</feature>